<keyword evidence="4" id="KW-0862">Zinc</keyword>
<evidence type="ECO:0000256" key="5">
    <source>
        <dbReference type="ARBA" id="ARBA00023002"/>
    </source>
</evidence>
<gene>
    <name evidence="7" type="ORF">OA50_01318</name>
</gene>
<evidence type="ECO:0000313" key="7">
    <source>
        <dbReference type="EMBL" id="KHQ54090.1"/>
    </source>
</evidence>
<evidence type="ECO:0000259" key="6">
    <source>
        <dbReference type="Pfam" id="PF02900"/>
    </source>
</evidence>
<comment type="caution">
    <text evidence="7">The sequence shown here is derived from an EMBL/GenBank/DDBJ whole genome shotgun (WGS) entry which is preliminary data.</text>
</comment>
<evidence type="ECO:0000256" key="1">
    <source>
        <dbReference type="ARBA" id="ARBA00001947"/>
    </source>
</evidence>
<comment type="similarity">
    <text evidence="2">Belongs to the DODA-type extradiol aromatic ring-opening dioxygenase family.</text>
</comment>
<dbReference type="GO" id="GO:0008198">
    <property type="term" value="F:ferrous iron binding"/>
    <property type="evidence" value="ECO:0007669"/>
    <property type="project" value="InterPro"/>
</dbReference>
<proteinExistence type="inferred from homology"/>
<evidence type="ECO:0000313" key="8">
    <source>
        <dbReference type="Proteomes" id="UP000030960"/>
    </source>
</evidence>
<dbReference type="PIRSF" id="PIRSF006157">
    <property type="entry name" value="Doxgns_DODA"/>
    <property type="match status" value="1"/>
</dbReference>
<sequence>MPATRTLDDLKNSLSPSDRMPLVFLGHGSPMNAIEDSAYSRAWTELGKSLPRPKAILVVSAHWMTRGTTLVDVSAMPKTIHDFYGFPDELFAQQYPAQGAPDLAREVVSLLASHHAEEDDTWGLDHGAWTVLKFLYPGADVPVFQVSIDMSRGLDHQLEIGRTLSALRDRGVLILGSGNVVHNLRAVEWGKNVKPHDFALEFDRLFADKLTDRDFTALADRAGLGTLLKMAHPSVDHYLPALTVAGASDARDDLTFMTDAIDLAAVSMRSFVFHARQGAT</sequence>
<comment type="cofactor">
    <cofactor evidence="1">
        <name>Zn(2+)</name>
        <dbReference type="ChEBI" id="CHEBI:29105"/>
    </cofactor>
</comment>
<dbReference type="PANTHER" id="PTHR30096:SF0">
    <property type="entry name" value="4,5-DOPA DIOXYGENASE EXTRADIOL-LIKE PROTEIN"/>
    <property type="match status" value="1"/>
</dbReference>
<dbReference type="GO" id="GO:0016702">
    <property type="term" value="F:oxidoreductase activity, acting on single donors with incorporation of molecular oxygen, incorporation of two atoms of oxygen"/>
    <property type="evidence" value="ECO:0007669"/>
    <property type="project" value="UniProtKB-ARBA"/>
</dbReference>
<keyword evidence="5" id="KW-0560">Oxidoreductase</keyword>
<dbReference type="CDD" id="cd07363">
    <property type="entry name" value="45_DOPA_Dioxygenase"/>
    <property type="match status" value="1"/>
</dbReference>
<dbReference type="InterPro" id="IPR004183">
    <property type="entry name" value="Xdiol_dOase_suB"/>
</dbReference>
<dbReference type="PATRIC" id="fig|1515334.3.peg.1320"/>
<protein>
    <submittedName>
        <fullName evidence="7">Putative cytoplasmic protein</fullName>
    </submittedName>
</protein>
<dbReference type="InterPro" id="IPR014436">
    <property type="entry name" value="Extradiol_dOase_DODA"/>
</dbReference>
<dbReference type="SUPFAM" id="SSF53213">
    <property type="entry name" value="LigB-like"/>
    <property type="match status" value="1"/>
</dbReference>
<dbReference type="Proteomes" id="UP000030960">
    <property type="component" value="Unassembled WGS sequence"/>
</dbReference>
<dbReference type="PANTHER" id="PTHR30096">
    <property type="entry name" value="4,5-DOPA DIOXYGENASE EXTRADIOL-LIKE PROTEIN"/>
    <property type="match status" value="1"/>
</dbReference>
<evidence type="ECO:0000256" key="3">
    <source>
        <dbReference type="ARBA" id="ARBA00022723"/>
    </source>
</evidence>
<dbReference type="OrthoDB" id="9790889at2"/>
<keyword evidence="8" id="KW-1185">Reference proteome</keyword>
<dbReference type="NCBIfam" id="NF007914">
    <property type="entry name" value="PRK10628.1"/>
    <property type="match status" value="1"/>
</dbReference>
<dbReference type="AlphaFoldDB" id="A0A0B3RSX3"/>
<evidence type="ECO:0000256" key="2">
    <source>
        <dbReference type="ARBA" id="ARBA00007581"/>
    </source>
</evidence>
<dbReference type="EMBL" id="JSUQ01000004">
    <property type="protein sequence ID" value="KHQ54090.1"/>
    <property type="molecule type" value="Genomic_DNA"/>
</dbReference>
<reference evidence="7 8" key="1">
    <citation type="submission" date="2014-10" db="EMBL/GenBank/DDBJ databases">
        <title>Genome sequence of Ponticoccus sp. strain UMTAT08 isolated from clonal culture of toxic dinoflagellate Alexandrium tamiyavanichii.</title>
        <authorList>
            <person name="Gan H.Y."/>
            <person name="Muhd D.-D."/>
            <person name="Mohd Noor M.E."/>
            <person name="Yeong Y.S."/>
            <person name="Usup G."/>
        </authorList>
    </citation>
    <scope>NUCLEOTIDE SEQUENCE [LARGE SCALE GENOMIC DNA]</scope>
    <source>
        <strain evidence="7 8">UMTAT08</strain>
    </source>
</reference>
<dbReference type="Gene3D" id="3.40.830.10">
    <property type="entry name" value="LigB-like"/>
    <property type="match status" value="1"/>
</dbReference>
<evidence type="ECO:0000256" key="4">
    <source>
        <dbReference type="ARBA" id="ARBA00022833"/>
    </source>
</evidence>
<organism evidence="7 8">
    <name type="scientific">Mameliella alba</name>
    <dbReference type="NCBI Taxonomy" id="561184"/>
    <lineage>
        <taxon>Bacteria</taxon>
        <taxon>Pseudomonadati</taxon>
        <taxon>Pseudomonadota</taxon>
        <taxon>Alphaproteobacteria</taxon>
        <taxon>Rhodobacterales</taxon>
        <taxon>Roseobacteraceae</taxon>
        <taxon>Mameliella</taxon>
    </lineage>
</organism>
<dbReference type="GO" id="GO:0008270">
    <property type="term" value="F:zinc ion binding"/>
    <property type="evidence" value="ECO:0007669"/>
    <property type="project" value="InterPro"/>
</dbReference>
<accession>A0A0B3RSX3</accession>
<dbReference type="STRING" id="561184.SAMN05216376_101500"/>
<feature type="domain" description="Extradiol ring-cleavage dioxygenase class III enzyme subunit B" evidence="6">
    <location>
        <begin position="48"/>
        <end position="250"/>
    </location>
</feature>
<name>A0A0B3RSX3_9RHOB</name>
<dbReference type="RefSeq" id="WP_043138839.1">
    <property type="nucleotide sequence ID" value="NZ_JSUQ01000004.1"/>
</dbReference>
<dbReference type="Pfam" id="PF02900">
    <property type="entry name" value="LigB"/>
    <property type="match status" value="1"/>
</dbReference>
<keyword evidence="3" id="KW-0479">Metal-binding</keyword>